<gene>
    <name evidence="1" type="ORF">MML48_2g00009550</name>
</gene>
<evidence type="ECO:0000313" key="1">
    <source>
        <dbReference type="EMBL" id="KAI4467776.1"/>
    </source>
</evidence>
<evidence type="ECO:0000313" key="2">
    <source>
        <dbReference type="Proteomes" id="UP001056778"/>
    </source>
</evidence>
<dbReference type="Proteomes" id="UP001056778">
    <property type="component" value="Chromosome 2"/>
</dbReference>
<comment type="caution">
    <text evidence="1">The sequence shown here is derived from an EMBL/GenBank/DDBJ whole genome shotgun (WGS) entry which is preliminary data.</text>
</comment>
<proteinExistence type="predicted"/>
<organism evidence="1 2">
    <name type="scientific">Holotrichia oblita</name>
    <name type="common">Chafer beetle</name>
    <dbReference type="NCBI Taxonomy" id="644536"/>
    <lineage>
        <taxon>Eukaryota</taxon>
        <taxon>Metazoa</taxon>
        <taxon>Ecdysozoa</taxon>
        <taxon>Arthropoda</taxon>
        <taxon>Hexapoda</taxon>
        <taxon>Insecta</taxon>
        <taxon>Pterygota</taxon>
        <taxon>Neoptera</taxon>
        <taxon>Endopterygota</taxon>
        <taxon>Coleoptera</taxon>
        <taxon>Polyphaga</taxon>
        <taxon>Scarabaeiformia</taxon>
        <taxon>Scarabaeidae</taxon>
        <taxon>Melolonthinae</taxon>
        <taxon>Holotrichia</taxon>
    </lineage>
</organism>
<accession>A0ACB9TLS6</accession>
<sequence>MAVLTGWAVDDTGCRTPDKGTGVCVRLSECKTMIKFLKCKKMFSEKEKEALRSYRCGFYHNEPKVCCNDDPITLGWIVDTDQCRTPDGTDSVCVPLGDCKIMYNFIQANAVNDIIRQTLRKYRCDNTGSLKVCCPTKLPAVLIENRIRDHTQHPNAKLLPTDCGNSATDDKIVNGNVTNLFEFPWAAVLKYEKKINPWSCGASLISERYVLTAAHCIMSQNKLTTVRLGEHDFNTDPDCQESVKKICADPPQDFEISKEDAIVHPDYNPTTFQNDIALIRLPKPANTSVYSVSPVCLPLTEAEKSLTYDDYTVIGWGATETGFASRILLKVRVPQVENAICASKYADKVQLTDNQMCAGGKNEQDSCAGDSGGPLTNEYILNGSFKTIQYGIVSLGPKICGKEDFPAIYTRVDKYVGWILENMKP</sequence>
<protein>
    <submittedName>
        <fullName evidence="1">Regulatory clip domain of proteinase</fullName>
    </submittedName>
</protein>
<keyword evidence="2" id="KW-1185">Reference proteome</keyword>
<name>A0ACB9TLS6_HOLOL</name>
<reference evidence="1" key="1">
    <citation type="submission" date="2022-04" db="EMBL/GenBank/DDBJ databases">
        <title>Chromosome-scale genome assembly of Holotrichia oblita Faldermann.</title>
        <authorList>
            <person name="Rongchong L."/>
        </authorList>
    </citation>
    <scope>NUCLEOTIDE SEQUENCE</scope>
    <source>
        <strain evidence="1">81SQS9</strain>
    </source>
</reference>
<dbReference type="EMBL" id="CM043016">
    <property type="protein sequence ID" value="KAI4467776.1"/>
    <property type="molecule type" value="Genomic_DNA"/>
</dbReference>